<feature type="transmembrane region" description="Helical" evidence="1">
    <location>
        <begin position="9"/>
        <end position="29"/>
    </location>
</feature>
<reference evidence="3" key="1">
    <citation type="submission" date="2019-01" db="EMBL/GenBank/DDBJ databases">
        <title>Cytophagaceae bacterium strain CAR-16.</title>
        <authorList>
            <person name="Chen W.-M."/>
        </authorList>
    </citation>
    <scope>NUCLEOTIDE SEQUENCE [LARGE SCALE GENOMIC DNA]</scope>
    <source>
        <strain evidence="3">LLJ-11</strain>
    </source>
</reference>
<sequence length="221" mass="25714">MKLQNFSKFLIILYFINLLLYSFISLSGFKNYETGFWFFRIPILMLLYYISSKQRKPFYFIGLLLYQTASLLFATQDPSLFLFGTISSVLFKFCLVILIVDLIKIQNKLAITIAAIPFFVIYLYIIDFVGFSLGDSYYIWVINAFLTSFIGGVAIINHINNSDPKGFWLLVSAILFLVQIGAFFVNKFYLGSEAIYQMVILLYGVSHFTFYKFMIFQEKEC</sequence>
<feature type="transmembrane region" description="Helical" evidence="1">
    <location>
        <begin position="35"/>
        <end position="51"/>
    </location>
</feature>
<evidence type="ECO:0000256" key="1">
    <source>
        <dbReference type="SAM" id="Phobius"/>
    </source>
</evidence>
<protein>
    <recommendedName>
        <fullName evidence="4">YhhN-like protein</fullName>
    </recommendedName>
</protein>
<organism evidence="2 3">
    <name type="scientific">Flavobacterium amnicola</name>
    <dbReference type="NCBI Taxonomy" id="2506422"/>
    <lineage>
        <taxon>Bacteria</taxon>
        <taxon>Pseudomonadati</taxon>
        <taxon>Bacteroidota</taxon>
        <taxon>Flavobacteriia</taxon>
        <taxon>Flavobacteriales</taxon>
        <taxon>Flavobacteriaceae</taxon>
        <taxon>Flavobacterium</taxon>
    </lineage>
</organism>
<comment type="caution">
    <text evidence="2">The sequence shown here is derived from an EMBL/GenBank/DDBJ whole genome shotgun (WGS) entry which is preliminary data.</text>
</comment>
<keyword evidence="1" id="KW-0472">Membrane</keyword>
<proteinExistence type="predicted"/>
<keyword evidence="3" id="KW-1185">Reference proteome</keyword>
<gene>
    <name evidence="2" type="ORF">EQG63_07990</name>
</gene>
<keyword evidence="1" id="KW-1133">Transmembrane helix</keyword>
<evidence type="ECO:0000313" key="3">
    <source>
        <dbReference type="Proteomes" id="UP000290283"/>
    </source>
</evidence>
<feature type="transmembrane region" description="Helical" evidence="1">
    <location>
        <begin position="168"/>
        <end position="189"/>
    </location>
</feature>
<dbReference type="OrthoDB" id="1367216at2"/>
<accession>A0A4Q1K442</accession>
<feature type="transmembrane region" description="Helical" evidence="1">
    <location>
        <begin position="80"/>
        <end position="102"/>
    </location>
</feature>
<feature type="transmembrane region" description="Helical" evidence="1">
    <location>
        <begin position="195"/>
        <end position="215"/>
    </location>
</feature>
<evidence type="ECO:0000313" key="2">
    <source>
        <dbReference type="EMBL" id="RXR19372.1"/>
    </source>
</evidence>
<name>A0A4Q1K442_9FLAO</name>
<keyword evidence="1" id="KW-0812">Transmembrane</keyword>
<dbReference type="EMBL" id="SBKO01000002">
    <property type="protein sequence ID" value="RXR19372.1"/>
    <property type="molecule type" value="Genomic_DNA"/>
</dbReference>
<feature type="transmembrane region" description="Helical" evidence="1">
    <location>
        <begin position="137"/>
        <end position="156"/>
    </location>
</feature>
<dbReference type="AlphaFoldDB" id="A0A4Q1K442"/>
<dbReference type="RefSeq" id="WP_129435830.1">
    <property type="nucleotide sequence ID" value="NZ_SBKO01000002.1"/>
</dbReference>
<feature type="transmembrane region" description="Helical" evidence="1">
    <location>
        <begin position="109"/>
        <end position="131"/>
    </location>
</feature>
<evidence type="ECO:0008006" key="4">
    <source>
        <dbReference type="Google" id="ProtNLM"/>
    </source>
</evidence>
<feature type="transmembrane region" description="Helical" evidence="1">
    <location>
        <begin position="58"/>
        <end position="74"/>
    </location>
</feature>
<dbReference type="Proteomes" id="UP000290283">
    <property type="component" value="Unassembled WGS sequence"/>
</dbReference>